<evidence type="ECO:0000313" key="2">
    <source>
        <dbReference type="Proteomes" id="UP000219167"/>
    </source>
</evidence>
<dbReference type="InterPro" id="IPR023346">
    <property type="entry name" value="Lysozyme-like_dom_sf"/>
</dbReference>
<dbReference type="AlphaFoldDB" id="A0A285UYZ9"/>
<organism evidence="1 2">
    <name type="scientific">Rhizobium subbaraonis</name>
    <dbReference type="NCBI Taxonomy" id="908946"/>
    <lineage>
        <taxon>Bacteria</taxon>
        <taxon>Pseudomonadati</taxon>
        <taxon>Pseudomonadota</taxon>
        <taxon>Alphaproteobacteria</taxon>
        <taxon>Hyphomicrobiales</taxon>
        <taxon>Rhizobiaceae</taxon>
        <taxon>Rhizobium/Agrobacterium group</taxon>
        <taxon>Rhizobium</taxon>
    </lineage>
</organism>
<dbReference type="OrthoDB" id="3078754at2"/>
<evidence type="ECO:0000313" key="1">
    <source>
        <dbReference type="EMBL" id="SOC47114.1"/>
    </source>
</evidence>
<protein>
    <submittedName>
        <fullName evidence="1">Putative chitinase</fullName>
    </submittedName>
</protein>
<accession>A0A285UYZ9</accession>
<name>A0A285UYZ9_9HYPH</name>
<dbReference type="InterPro" id="IPR052354">
    <property type="entry name" value="Cell_Wall_Dynamics_Protein"/>
</dbReference>
<proteinExistence type="predicted"/>
<reference evidence="1 2" key="1">
    <citation type="submission" date="2017-08" db="EMBL/GenBank/DDBJ databases">
        <authorList>
            <person name="de Groot N.N."/>
        </authorList>
    </citation>
    <scope>NUCLEOTIDE SEQUENCE [LARGE SCALE GENOMIC DNA]</scope>
    <source>
        <strain evidence="1 2">JC85</strain>
    </source>
</reference>
<dbReference type="RefSeq" id="WP_097142862.1">
    <property type="nucleotide sequence ID" value="NZ_OBQD01000027.1"/>
</dbReference>
<gene>
    <name evidence="1" type="ORF">SAMN05892877_12716</name>
</gene>
<dbReference type="EMBL" id="OBQD01000027">
    <property type="protein sequence ID" value="SOC47114.1"/>
    <property type="molecule type" value="Genomic_DNA"/>
</dbReference>
<sequence>MNRSAFYASVRSSLFGGRLTQGQVKGMETILNKWQADGLTDARWLAYMLATAFLETGQTVAPITENLNYSAAGLRKTFPKYFTVAQANAYARQPERIANRAYANRIGNGNEASGDGWRYRGRGLVQITGRANYRTYGLENSPGDALLDAVATRIMFDGMINGRFTGVKLADCFNETTTDWKNARKIINGLDRADDIAGYARKFHAAILAAS</sequence>
<dbReference type="PANTHER" id="PTHR34408">
    <property type="entry name" value="FAMILY PROTEIN, PUTATIVE-RELATED"/>
    <property type="match status" value="1"/>
</dbReference>
<keyword evidence="2" id="KW-1185">Reference proteome</keyword>
<dbReference type="Gene3D" id="1.10.530.10">
    <property type="match status" value="1"/>
</dbReference>
<dbReference type="SUPFAM" id="SSF53955">
    <property type="entry name" value="Lysozyme-like"/>
    <property type="match status" value="1"/>
</dbReference>
<dbReference type="PANTHER" id="PTHR34408:SF1">
    <property type="entry name" value="GLYCOSYL HYDROLASE FAMILY 19 DOMAIN-CONTAINING PROTEIN HI_1415"/>
    <property type="match status" value="1"/>
</dbReference>
<dbReference type="Proteomes" id="UP000219167">
    <property type="component" value="Unassembled WGS sequence"/>
</dbReference>